<evidence type="ECO:0000256" key="3">
    <source>
        <dbReference type="HAMAP-Rule" id="MF_02048"/>
    </source>
</evidence>
<dbReference type="PANTHER" id="PTHR46124:SF2">
    <property type="entry name" value="D-AMINOACYL-TRNA DEACYLASE"/>
    <property type="match status" value="1"/>
</dbReference>
<reference evidence="5" key="1">
    <citation type="submission" date="2019-08" db="EMBL/GenBank/DDBJ databases">
        <title>Carotenoids and Carotenoid Binding Proteins in the Halophilic Cyanobacterium Euhalothece sp. ZM00.</title>
        <authorList>
            <person name="Cho S.M."/>
            <person name="Song J.Y."/>
            <person name="Park Y.-I."/>
        </authorList>
    </citation>
    <scope>NUCLEOTIDE SEQUENCE [LARGE SCALE GENOMIC DNA]</scope>
    <source>
        <strain evidence="5">Z-M001</strain>
    </source>
</reference>
<dbReference type="GO" id="GO:0019478">
    <property type="term" value="P:D-amino acid catabolic process"/>
    <property type="evidence" value="ECO:0007669"/>
    <property type="project" value="UniProtKB-UniRule"/>
</dbReference>
<dbReference type="NCBIfam" id="TIGR00010">
    <property type="entry name" value="YchF/TatD family DNA exonuclease"/>
    <property type="match status" value="1"/>
</dbReference>
<protein>
    <recommendedName>
        <fullName evidence="3">D-aminoacyl-tRNA deacylase</fullName>
        <ecNumber evidence="3">3.1.1.96</ecNumber>
    </recommendedName>
</protein>
<proteinExistence type="inferred from homology"/>
<evidence type="ECO:0000313" key="5">
    <source>
        <dbReference type="EMBL" id="QDZ40396.1"/>
    </source>
</evidence>
<dbReference type="InterPro" id="IPR032466">
    <property type="entry name" value="Metal_Hydrolase"/>
</dbReference>
<feature type="binding site" evidence="3 4">
    <location>
        <position position="9"/>
    </location>
    <ligand>
        <name>a divalent metal cation</name>
        <dbReference type="ChEBI" id="CHEBI:60240"/>
        <label>1</label>
    </ligand>
</feature>
<feature type="binding site" evidence="3 4">
    <location>
        <position position="7"/>
    </location>
    <ligand>
        <name>a divalent metal cation</name>
        <dbReference type="ChEBI" id="CHEBI:60240"/>
        <label>1</label>
    </ligand>
</feature>
<dbReference type="EMBL" id="CP042326">
    <property type="protein sequence ID" value="QDZ40396.1"/>
    <property type="molecule type" value="Genomic_DNA"/>
</dbReference>
<comment type="catalytic activity">
    <reaction evidence="3">
        <text>D-tyrosyl-tRNA(Tyr) + H2O = D-tyrosine + tRNA(Tyr)</text>
        <dbReference type="Rhea" id="RHEA:25347"/>
        <dbReference type="Rhea" id="RHEA-COMP:9707"/>
        <dbReference type="Rhea" id="RHEA-COMP:9872"/>
        <dbReference type="ChEBI" id="CHEBI:15377"/>
        <dbReference type="ChEBI" id="CHEBI:58570"/>
        <dbReference type="ChEBI" id="CHEBI:78442"/>
        <dbReference type="ChEBI" id="CHEBI:78723"/>
    </reaction>
</comment>
<name>A0A5B8NNA6_9CHRO</name>
<dbReference type="KEGG" id="enn:FRE64_10775"/>
<evidence type="ECO:0000256" key="2">
    <source>
        <dbReference type="ARBA" id="ARBA00022801"/>
    </source>
</evidence>
<dbReference type="SUPFAM" id="SSF51556">
    <property type="entry name" value="Metallo-dependent hydrolases"/>
    <property type="match status" value="1"/>
</dbReference>
<dbReference type="HAMAP" id="MF_02048">
    <property type="entry name" value="Deacylase_DTD3"/>
    <property type="match status" value="1"/>
</dbReference>
<dbReference type="EC" id="3.1.1.96" evidence="3"/>
<keyword evidence="2 3" id="KW-0378">Hydrolase</keyword>
<dbReference type="PROSITE" id="PS01137">
    <property type="entry name" value="TATD_1"/>
    <property type="match status" value="1"/>
</dbReference>
<dbReference type="InterPro" id="IPR018228">
    <property type="entry name" value="DNase_TatD-rel_CS"/>
</dbReference>
<feature type="binding site" evidence="3 4">
    <location>
        <position position="129"/>
    </location>
    <ligand>
        <name>a divalent metal cation</name>
        <dbReference type="ChEBI" id="CHEBI:60240"/>
        <label>2</label>
    </ligand>
</feature>
<feature type="binding site" evidence="3 4">
    <location>
        <position position="156"/>
    </location>
    <ligand>
        <name>a divalent metal cation</name>
        <dbReference type="ChEBI" id="CHEBI:60240"/>
        <label>2</label>
    </ligand>
</feature>
<dbReference type="GO" id="GO:0005829">
    <property type="term" value="C:cytosol"/>
    <property type="evidence" value="ECO:0007669"/>
    <property type="project" value="TreeGrafter"/>
</dbReference>
<dbReference type="OrthoDB" id="9810005at2"/>
<dbReference type="PANTHER" id="PTHR46124">
    <property type="entry name" value="D-AMINOACYL-TRNA DEACYLASE"/>
    <property type="match status" value="1"/>
</dbReference>
<comment type="function">
    <text evidence="3">Catalyzes the hydrolysis of D-tyrosyl-tRNA(Tyr).</text>
</comment>
<feature type="binding site" evidence="3">
    <location>
        <position position="94"/>
    </location>
    <ligand>
        <name>a divalent metal cation</name>
        <dbReference type="ChEBI" id="CHEBI:60240"/>
        <label>2</label>
    </ligand>
</feature>
<keyword evidence="6" id="KW-1185">Reference proteome</keyword>
<dbReference type="GO" id="GO:0004536">
    <property type="term" value="F:DNA nuclease activity"/>
    <property type="evidence" value="ECO:0007669"/>
    <property type="project" value="InterPro"/>
</dbReference>
<accession>A0A5B8NNA6</accession>
<evidence type="ECO:0000256" key="4">
    <source>
        <dbReference type="PIRSR" id="PIRSR005902-1"/>
    </source>
</evidence>
<feature type="binding site" evidence="3 4">
    <location>
        <position position="206"/>
    </location>
    <ligand>
        <name>a divalent metal cation</name>
        <dbReference type="ChEBI" id="CHEBI:60240"/>
        <label>1</label>
    </ligand>
</feature>
<dbReference type="GO" id="GO:0051500">
    <property type="term" value="F:D-tyrosyl-tRNA(Tyr) deacylase activity"/>
    <property type="evidence" value="ECO:0007669"/>
    <property type="project" value="RHEA"/>
</dbReference>
<dbReference type="PROSITE" id="PS01090">
    <property type="entry name" value="TATD_2"/>
    <property type="match status" value="1"/>
</dbReference>
<evidence type="ECO:0000256" key="1">
    <source>
        <dbReference type="ARBA" id="ARBA00022723"/>
    </source>
</evidence>
<comment type="cofactor">
    <cofactor evidence="3">
        <name>a divalent metal cation</name>
        <dbReference type="ChEBI" id="CHEBI:60240"/>
    </cofactor>
    <text evidence="3">Binds 2 divalent metal cations per subunit.</text>
</comment>
<dbReference type="InterPro" id="IPR001130">
    <property type="entry name" value="TatD-like"/>
</dbReference>
<sequence length="266" mass="29957">MQLIDTHVHINFDVFKSDLEALKSRWEEQGVVQLVHSCVEPQEFDQISVIADKFPEVSFAVGLHPLEAQKWTTQLGQEIETRAKSDSRVVAIGETGLDFYKAENQEQQKTAFWEQLAIAQRLNKPVIIHCRDATEGLVEVIRQFQQERGSVSGVMHCWAGTPDQTRACLDLGFYISFSGIVTFKNAKSVQESAKIVPNDRLLIETDCPFLAPVPNRGKRNEPSYVRYVAEAVATLRNTPLETLAKTTTENARQLFFLPTIPEPVVS</sequence>
<dbReference type="Pfam" id="PF01026">
    <property type="entry name" value="TatD_DNase"/>
    <property type="match status" value="1"/>
</dbReference>
<dbReference type="Gene3D" id="3.20.20.140">
    <property type="entry name" value="Metal-dependent hydrolases"/>
    <property type="match status" value="1"/>
</dbReference>
<dbReference type="AlphaFoldDB" id="A0A5B8NNA6"/>
<feature type="binding site" evidence="3 4">
    <location>
        <position position="94"/>
    </location>
    <ligand>
        <name>a divalent metal cation</name>
        <dbReference type="ChEBI" id="CHEBI:60240"/>
        <label>1</label>
    </ligand>
</feature>
<dbReference type="PIRSF" id="PIRSF005902">
    <property type="entry name" value="DNase_TatD"/>
    <property type="match status" value="1"/>
</dbReference>
<organism evidence="5 6">
    <name type="scientific">Euhalothece natronophila Z-M001</name>
    <dbReference type="NCBI Taxonomy" id="522448"/>
    <lineage>
        <taxon>Bacteria</taxon>
        <taxon>Bacillati</taxon>
        <taxon>Cyanobacteriota</taxon>
        <taxon>Cyanophyceae</taxon>
        <taxon>Oscillatoriophycideae</taxon>
        <taxon>Chroococcales</taxon>
        <taxon>Halothecacae</taxon>
        <taxon>Halothece cluster</taxon>
        <taxon>Euhalothece</taxon>
    </lineage>
</organism>
<comment type="catalytic activity">
    <reaction evidence="3">
        <text>a D-aminoacyl-tRNA + H2O = a tRNA + a D-alpha-amino acid + H(+)</text>
        <dbReference type="Rhea" id="RHEA:13953"/>
        <dbReference type="Rhea" id="RHEA-COMP:10123"/>
        <dbReference type="Rhea" id="RHEA-COMP:10124"/>
        <dbReference type="ChEBI" id="CHEBI:15377"/>
        <dbReference type="ChEBI" id="CHEBI:15378"/>
        <dbReference type="ChEBI" id="CHEBI:59871"/>
        <dbReference type="ChEBI" id="CHEBI:78442"/>
        <dbReference type="ChEBI" id="CHEBI:79333"/>
        <dbReference type="EC" id="3.1.1.96"/>
    </reaction>
</comment>
<dbReference type="InterPro" id="IPR033665">
    <property type="entry name" value="Deacylase_DTD3"/>
</dbReference>
<dbReference type="PROSITE" id="PS01091">
    <property type="entry name" value="TATD_3"/>
    <property type="match status" value="1"/>
</dbReference>
<dbReference type="FunFam" id="3.20.20.140:FF:000005">
    <property type="entry name" value="TatD family hydrolase"/>
    <property type="match status" value="1"/>
</dbReference>
<evidence type="ECO:0000313" key="6">
    <source>
        <dbReference type="Proteomes" id="UP000318453"/>
    </source>
</evidence>
<gene>
    <name evidence="3" type="primary">dtd3</name>
    <name evidence="5" type="ORF">FRE64_10775</name>
</gene>
<comment type="similarity">
    <text evidence="3">Belongs to the metallo-dependent hydrolases superfamily. TatD-type hydrolase family. DTD3 subfamily.</text>
</comment>
<dbReference type="CDD" id="cd01310">
    <property type="entry name" value="TatD_DNAse"/>
    <property type="match status" value="1"/>
</dbReference>
<dbReference type="RefSeq" id="WP_146296108.1">
    <property type="nucleotide sequence ID" value="NZ_CP042326.1"/>
</dbReference>
<dbReference type="InterPro" id="IPR015991">
    <property type="entry name" value="TatD/YcfH-like"/>
</dbReference>
<dbReference type="Proteomes" id="UP000318453">
    <property type="component" value="Chromosome"/>
</dbReference>
<dbReference type="GO" id="GO:0046872">
    <property type="term" value="F:metal ion binding"/>
    <property type="evidence" value="ECO:0007669"/>
    <property type="project" value="UniProtKB-KW"/>
</dbReference>
<keyword evidence="1 3" id="KW-0479">Metal-binding</keyword>